<feature type="transmembrane region" description="Helical" evidence="6">
    <location>
        <begin position="93"/>
        <end position="115"/>
    </location>
</feature>
<evidence type="ECO:0000256" key="6">
    <source>
        <dbReference type="SAM" id="Phobius"/>
    </source>
</evidence>
<dbReference type="AlphaFoldDB" id="A0A367XP75"/>
<dbReference type="InterPro" id="IPR013717">
    <property type="entry name" value="PIG-P"/>
</dbReference>
<keyword evidence="9" id="KW-1185">Reference proteome</keyword>
<name>A0A367XP75_9ASCO</name>
<evidence type="ECO:0000259" key="7">
    <source>
        <dbReference type="Pfam" id="PF08510"/>
    </source>
</evidence>
<keyword evidence="2 6" id="KW-0812">Transmembrane</keyword>
<organism evidence="8 9">
    <name type="scientific">Candida viswanathii</name>
    <dbReference type="NCBI Taxonomy" id="5486"/>
    <lineage>
        <taxon>Eukaryota</taxon>
        <taxon>Fungi</taxon>
        <taxon>Dikarya</taxon>
        <taxon>Ascomycota</taxon>
        <taxon>Saccharomycotina</taxon>
        <taxon>Pichiomycetes</taxon>
        <taxon>Debaryomycetaceae</taxon>
        <taxon>Candida/Lodderomyces clade</taxon>
        <taxon>Candida</taxon>
    </lineage>
</organism>
<keyword evidence="3 6" id="KW-1133">Transmembrane helix</keyword>
<proteinExistence type="predicted"/>
<dbReference type="GO" id="GO:0006506">
    <property type="term" value="P:GPI anchor biosynthetic process"/>
    <property type="evidence" value="ECO:0007669"/>
    <property type="project" value="TreeGrafter"/>
</dbReference>
<protein>
    <submittedName>
        <fullName evidence="8">Meiotically up-regulated gene 84 protein</fullName>
    </submittedName>
</protein>
<evidence type="ECO:0000313" key="8">
    <source>
        <dbReference type="EMBL" id="RCK55435.1"/>
    </source>
</evidence>
<comment type="subcellular location">
    <subcellularLocation>
        <location evidence="1">Membrane</location>
        <topology evidence="1">Multi-pass membrane protein</topology>
    </subcellularLocation>
</comment>
<evidence type="ECO:0000256" key="4">
    <source>
        <dbReference type="ARBA" id="ARBA00023136"/>
    </source>
</evidence>
<dbReference type="PANTHER" id="PTHR46346">
    <property type="entry name" value="PHOSPHATIDYLINOSITOL N-ACETYLGLUCOSAMINYLTRANSFERASE SUBUNIT P"/>
    <property type="match status" value="1"/>
</dbReference>
<dbReference type="Pfam" id="PF08510">
    <property type="entry name" value="PIG-P"/>
    <property type="match status" value="1"/>
</dbReference>
<dbReference type="GO" id="GO:0016020">
    <property type="term" value="C:membrane"/>
    <property type="evidence" value="ECO:0007669"/>
    <property type="project" value="UniProtKB-SubCell"/>
</dbReference>
<evidence type="ECO:0000256" key="5">
    <source>
        <dbReference type="SAM" id="MobiDB-lite"/>
    </source>
</evidence>
<feature type="domain" description="PIG-P" evidence="7">
    <location>
        <begin position="53"/>
        <end position="188"/>
    </location>
</feature>
<comment type="caution">
    <text evidence="8">The sequence shown here is derived from an EMBL/GenBank/DDBJ whole genome shotgun (WGS) entry which is preliminary data.</text>
</comment>
<keyword evidence="4 6" id="KW-0472">Membrane</keyword>
<dbReference type="GO" id="GO:0005783">
    <property type="term" value="C:endoplasmic reticulum"/>
    <property type="evidence" value="ECO:0007669"/>
    <property type="project" value="TreeGrafter"/>
</dbReference>
<evidence type="ECO:0000256" key="2">
    <source>
        <dbReference type="ARBA" id="ARBA00022692"/>
    </source>
</evidence>
<sequence length="194" mass="21376">MSYYLNIISSISRPSSPSPHPHPHSPDDDQDKLARQSDVTVSNITAASHTTPRGFTTFILATLALATYVLWTLLPDAVLTRKLLVDYYPDKQWGVACPAWSLMLMVFAYCALALYNLEVLTLGLGDVRCVVDEASVFPDEVFGEPEGEPTVLNQANREGCGMRSVEYVHAAPSGVWDLPIGLVNEVLYTDNFKL</sequence>
<evidence type="ECO:0000256" key="1">
    <source>
        <dbReference type="ARBA" id="ARBA00004141"/>
    </source>
</evidence>
<evidence type="ECO:0000256" key="3">
    <source>
        <dbReference type="ARBA" id="ARBA00022989"/>
    </source>
</evidence>
<dbReference type="Proteomes" id="UP000253472">
    <property type="component" value="Unassembled WGS sequence"/>
</dbReference>
<reference evidence="8 9" key="1">
    <citation type="submission" date="2018-06" db="EMBL/GenBank/DDBJ databases">
        <title>Whole genome sequencing of Candida tropicalis (genome annotated by CSBL at Korea University).</title>
        <authorList>
            <person name="Ahn J."/>
        </authorList>
    </citation>
    <scope>NUCLEOTIDE SEQUENCE [LARGE SCALE GENOMIC DNA]</scope>
    <source>
        <strain evidence="8 9">ATCC 20962</strain>
    </source>
</reference>
<dbReference type="InterPro" id="IPR052263">
    <property type="entry name" value="GPI_Anchor_Biosynth"/>
</dbReference>
<dbReference type="STRING" id="5486.A0A367XP75"/>
<gene>
    <name evidence="8" type="primary">mug84_1</name>
    <name evidence="8" type="ORF">Cantr_04126</name>
</gene>
<feature type="transmembrane region" description="Helical" evidence="6">
    <location>
        <begin position="55"/>
        <end position="73"/>
    </location>
</feature>
<dbReference type="EMBL" id="QLNQ01000030">
    <property type="protein sequence ID" value="RCK55435.1"/>
    <property type="molecule type" value="Genomic_DNA"/>
</dbReference>
<dbReference type="PANTHER" id="PTHR46346:SF1">
    <property type="entry name" value="PHOSPHATIDYLINOSITOL N-ACETYLGLUCOSAMINYLTRANSFERASE SUBUNIT P"/>
    <property type="match status" value="1"/>
</dbReference>
<dbReference type="OrthoDB" id="690928at2759"/>
<accession>A0A367XP75</accession>
<feature type="region of interest" description="Disordered" evidence="5">
    <location>
        <begin position="11"/>
        <end position="33"/>
    </location>
</feature>
<evidence type="ECO:0000313" key="9">
    <source>
        <dbReference type="Proteomes" id="UP000253472"/>
    </source>
</evidence>
<feature type="compositionally biased region" description="Basic and acidic residues" evidence="5">
    <location>
        <begin position="24"/>
        <end position="33"/>
    </location>
</feature>